<dbReference type="Proteomes" id="UP000295345">
    <property type="component" value="Unassembled WGS sequence"/>
</dbReference>
<dbReference type="Pfam" id="PF07730">
    <property type="entry name" value="HisKA_3"/>
    <property type="match status" value="1"/>
</dbReference>
<dbReference type="InterPro" id="IPR050482">
    <property type="entry name" value="Sensor_HK_TwoCompSys"/>
</dbReference>
<organism evidence="6 7">
    <name type="scientific">Streptomyces hainanensis</name>
    <dbReference type="NCBI Taxonomy" id="402648"/>
    <lineage>
        <taxon>Bacteria</taxon>
        <taxon>Bacillati</taxon>
        <taxon>Actinomycetota</taxon>
        <taxon>Actinomycetes</taxon>
        <taxon>Kitasatosporales</taxon>
        <taxon>Streptomycetaceae</taxon>
        <taxon>Streptomyces</taxon>
    </lineage>
</organism>
<keyword evidence="4" id="KW-0812">Transmembrane</keyword>
<keyword evidence="4" id="KW-0472">Membrane</keyword>
<dbReference type="InterPro" id="IPR036890">
    <property type="entry name" value="HATPase_C_sf"/>
</dbReference>
<dbReference type="SUPFAM" id="SSF55874">
    <property type="entry name" value="ATPase domain of HSP90 chaperone/DNA topoisomerase II/histidine kinase"/>
    <property type="match status" value="1"/>
</dbReference>
<evidence type="ECO:0000256" key="1">
    <source>
        <dbReference type="ARBA" id="ARBA00022679"/>
    </source>
</evidence>
<evidence type="ECO:0000313" key="7">
    <source>
        <dbReference type="Proteomes" id="UP000295345"/>
    </source>
</evidence>
<keyword evidence="7" id="KW-1185">Reference proteome</keyword>
<evidence type="ECO:0000259" key="5">
    <source>
        <dbReference type="Pfam" id="PF07730"/>
    </source>
</evidence>
<proteinExistence type="predicted"/>
<dbReference type="PANTHER" id="PTHR24421">
    <property type="entry name" value="NITRATE/NITRITE SENSOR PROTEIN NARX-RELATED"/>
    <property type="match status" value="1"/>
</dbReference>
<dbReference type="GO" id="GO:0046983">
    <property type="term" value="F:protein dimerization activity"/>
    <property type="evidence" value="ECO:0007669"/>
    <property type="project" value="InterPro"/>
</dbReference>
<comment type="caution">
    <text evidence="6">The sequence shown here is derived from an EMBL/GenBank/DDBJ whole genome shotgun (WGS) entry which is preliminary data.</text>
</comment>
<dbReference type="GO" id="GO:0016020">
    <property type="term" value="C:membrane"/>
    <property type="evidence" value="ECO:0007669"/>
    <property type="project" value="InterPro"/>
</dbReference>
<dbReference type="EMBL" id="SMKI01000220">
    <property type="protein sequence ID" value="TDC72991.1"/>
    <property type="molecule type" value="Genomic_DNA"/>
</dbReference>
<dbReference type="InterPro" id="IPR011712">
    <property type="entry name" value="Sig_transdc_His_kin_sub3_dim/P"/>
</dbReference>
<dbReference type="Gene3D" id="1.20.5.1930">
    <property type="match status" value="1"/>
</dbReference>
<dbReference type="OrthoDB" id="5241784at2"/>
<sequence>MALPIRQGLRVAALPVVAVGLGGAALGATAVAVVIVVAATAAGAVLMGALHRTSAWTLRVMHRLDAARETEARLAVAEERLRFGRDLHDVLGRNLSVIALKSELAVRLARRGPAGSEAVADQMVAQMTEVQRIARESQAEMREVVRGYRAADLHAELAGARGVLEAAGISCHIEDSASSGLPAQVQSALGWVVREGTTNVLRHADADRCAVRLRRSAPGRVVLVMENNGARSPALGAGSGLAGLRERLAALGGSLTTAADAGGSFRLTAEVRLGGDA</sequence>
<dbReference type="Gene3D" id="3.30.565.10">
    <property type="entry name" value="Histidine kinase-like ATPase, C-terminal domain"/>
    <property type="match status" value="1"/>
</dbReference>
<keyword evidence="4" id="KW-1133">Transmembrane helix</keyword>
<feature type="transmembrane region" description="Helical" evidence="4">
    <location>
        <begin position="24"/>
        <end position="50"/>
    </location>
</feature>
<name>A0A4R4T781_9ACTN</name>
<evidence type="ECO:0000256" key="2">
    <source>
        <dbReference type="ARBA" id="ARBA00022777"/>
    </source>
</evidence>
<accession>A0A4R4T781</accession>
<keyword evidence="2" id="KW-0418">Kinase</keyword>
<gene>
    <name evidence="6" type="ORF">E1283_20340</name>
</gene>
<dbReference type="PANTHER" id="PTHR24421:SF63">
    <property type="entry name" value="SENSOR HISTIDINE KINASE DESK"/>
    <property type="match status" value="1"/>
</dbReference>
<keyword evidence="1" id="KW-0808">Transferase</keyword>
<evidence type="ECO:0000256" key="3">
    <source>
        <dbReference type="ARBA" id="ARBA00023012"/>
    </source>
</evidence>
<feature type="domain" description="Signal transduction histidine kinase subgroup 3 dimerisation and phosphoacceptor" evidence="5">
    <location>
        <begin position="79"/>
        <end position="152"/>
    </location>
</feature>
<evidence type="ECO:0000256" key="4">
    <source>
        <dbReference type="SAM" id="Phobius"/>
    </source>
</evidence>
<keyword evidence="3" id="KW-0902">Two-component regulatory system</keyword>
<protein>
    <recommendedName>
        <fullName evidence="5">Signal transduction histidine kinase subgroup 3 dimerisation and phosphoacceptor domain-containing protein</fullName>
    </recommendedName>
</protein>
<dbReference type="CDD" id="cd16917">
    <property type="entry name" value="HATPase_UhpB-NarQ-NarX-like"/>
    <property type="match status" value="1"/>
</dbReference>
<reference evidence="6 7" key="1">
    <citation type="submission" date="2019-03" db="EMBL/GenBank/DDBJ databases">
        <title>Draft genome sequences of novel Actinobacteria.</title>
        <authorList>
            <person name="Sahin N."/>
            <person name="Ay H."/>
            <person name="Saygin H."/>
        </authorList>
    </citation>
    <scope>NUCLEOTIDE SEQUENCE [LARGE SCALE GENOMIC DNA]</scope>
    <source>
        <strain evidence="6 7">DSM 41900</strain>
    </source>
</reference>
<dbReference type="AlphaFoldDB" id="A0A4R4T781"/>
<dbReference type="GO" id="GO:0000155">
    <property type="term" value="F:phosphorelay sensor kinase activity"/>
    <property type="evidence" value="ECO:0007669"/>
    <property type="project" value="InterPro"/>
</dbReference>
<evidence type="ECO:0000313" key="6">
    <source>
        <dbReference type="EMBL" id="TDC72991.1"/>
    </source>
</evidence>